<dbReference type="Gene3D" id="3.30.559.30">
    <property type="entry name" value="Nonribosomal peptide synthetase, condensation domain"/>
    <property type="match status" value="1"/>
</dbReference>
<dbReference type="InterPro" id="IPR020806">
    <property type="entry name" value="PKS_PP-bd"/>
</dbReference>
<dbReference type="InterPro" id="IPR000873">
    <property type="entry name" value="AMP-dep_synth/lig_dom"/>
</dbReference>
<evidence type="ECO:0000256" key="2">
    <source>
        <dbReference type="ARBA" id="ARBA00022450"/>
    </source>
</evidence>
<evidence type="ECO:0000259" key="5">
    <source>
        <dbReference type="PROSITE" id="PS50075"/>
    </source>
</evidence>
<dbReference type="SUPFAM" id="SSF52777">
    <property type="entry name" value="CoA-dependent acyltransferases"/>
    <property type="match status" value="2"/>
</dbReference>
<dbReference type="GO" id="GO:0008610">
    <property type="term" value="P:lipid biosynthetic process"/>
    <property type="evidence" value="ECO:0007669"/>
    <property type="project" value="UniProtKB-ARBA"/>
</dbReference>
<dbReference type="InterPro" id="IPR045851">
    <property type="entry name" value="AMP-bd_C_sf"/>
</dbReference>
<keyword evidence="7" id="KW-1185">Reference proteome</keyword>
<dbReference type="EMBL" id="BMWD01000002">
    <property type="protein sequence ID" value="GGX44135.1"/>
    <property type="molecule type" value="Genomic_DNA"/>
</dbReference>
<dbReference type="GO" id="GO:0017000">
    <property type="term" value="P:antibiotic biosynthetic process"/>
    <property type="evidence" value="ECO:0007669"/>
    <property type="project" value="UniProtKB-ARBA"/>
</dbReference>
<dbReference type="GO" id="GO:0003824">
    <property type="term" value="F:catalytic activity"/>
    <property type="evidence" value="ECO:0007669"/>
    <property type="project" value="InterPro"/>
</dbReference>
<dbReference type="PROSITE" id="PS50075">
    <property type="entry name" value="CARRIER"/>
    <property type="match status" value="1"/>
</dbReference>
<dbReference type="Gene3D" id="3.40.50.150">
    <property type="entry name" value="Vaccinia Virus protein VP39"/>
    <property type="match status" value="1"/>
</dbReference>
<name>A0A918K3T5_9ACTN</name>
<dbReference type="InterPro" id="IPR029058">
    <property type="entry name" value="AB_hydrolase_fold"/>
</dbReference>
<dbReference type="FunFam" id="1.10.1200.10:FF:000005">
    <property type="entry name" value="Nonribosomal peptide synthetase 1"/>
    <property type="match status" value="1"/>
</dbReference>
<dbReference type="Gene3D" id="3.40.50.12780">
    <property type="entry name" value="N-terminal domain of ligase-like"/>
    <property type="match status" value="1"/>
</dbReference>
<sequence>MTSTGTNPNDQPLKGEAHMRPATLTAEQRELLDRLVARRVPAAPSGRIGRHGGDRAAMPLSPAQQRIWFFSRLEPEAVFYNVAGAARLRGRLDTALLHRCLGEIVERHEVLRTTYRQLDGAPVQTVRPFTGLDLPLTDLTDLPAGEREAAAQRLCKDEINRPFDLEQDLMLRPALLRLADDEHLLLICQHHIATDGWAMNVLIRELGERYSARVRGQEPALPELSVQYGDFAAWQSERMNDAAVEKQLDYWRERLADTRLVDIATGLPRSAELTWRGGTVPYRMAAETVARLTGLAETERATPFMALLAAQSVVLSRWSGQDDIVIGSAVAGRRRAELEHLAGCFVNELALRMDTTGSQTYRDLLRQAREVCLGAYEHQDVPFERIVEVITPERDNRARVPLVRHQMGFDNSQRWSVELPELTFSIEPLSTDTARFDLEVDLEPDDDGGIRGTVYFSTDVFTEAVVRRMMDSLDTLVDGVCRNPDVPVRELPVVAASRAQSPDAEPSAPVVKAPGPAVTVASLLEERARLSPDAVALRHGDTAVTFRELDEAANRLSWELRELGVLKGSPVAVCVPASAHGVTALLGVVKAGGVAVPLDPRHPVGHLNDVLLDCSTDLVLVLGDGPEGLDPLVRPFDVGTALGHRPADRPAATPEAGHDAFADYPPPSDAPPRGVLTTHAGAAHRLGRAAAVHLEGLEPRAREGGVLTVPPNGGACPWELLWPAAAGARLVLPAGGSAADLARTVLSEGVAVLACPASTLDAVLDAAPDLPSLRRAVCTDERPWPALADRLAARAPGSGLHAQAGPAHAALDLVFRPVPGTGGDGCAEGTRLTGAPEGGLRLRVLDTAGLLVPGAVPGELCVGGLPSPGGVLGRPHESGRLLADDPLRPGEHLVRTGLRARRLSDGTLELLGEGVRVRTHPVERTDVEAALQSAPDVDRALVAPYEGEGPEPELVAHVRLLDRGPGGDGEARAVFEETYAKRAAEDDPALNVTGWNSPHTGEYLTAAEMREWADTTFRRILALRPADVLEIGCRTGALLFRLAPRSDRYTGTDLSAHALHHIRDHQDWLANKVDDVTLLERAADDFDGFADDSFDTVVLNSVVQYFPNRAYLERVLAGALRVLRPGGHVYLGAVRSLPLLGAMHLPGQLELLEPEAPASQLWNSVGARSGQEEELLLDPRYFASLAERLPGLSEAYVLPRLGRHRNELGVYRYDVVLRAGDPVGPAAADTVLDWAADGLTADAVTRYLSDRAPGRLLLRSVPDARVHGRLRALSALADGGLSTVADANAALAPRPATAGGPVDPGALVAAAGQAGWTALVQYGPDGGGRLDVLLTPAERETESAGPPPEGFGLRATAPDAGSPAGVPDDGALANDPLAVTRVRGAVARLRRRLQERLPAHAVPAHILVVPDFPLDRAGSADRAALPGPDLAAAAAEAHREPSTATEATLAGIWSEALGVDRVSVHDDFFALGGHSLLGSEVMDRVRQEYAVDVPLGLLFESPTIAAVAAHVDERLAAPRGSAAPIQRIDRSAQRRRRSAVPAGTAPSKENS</sequence>
<dbReference type="GO" id="GO:0009403">
    <property type="term" value="P:toxin biosynthetic process"/>
    <property type="evidence" value="ECO:0007669"/>
    <property type="project" value="UniProtKB-ARBA"/>
</dbReference>
<dbReference type="FunFam" id="3.30.559.10:FF:000012">
    <property type="entry name" value="Non-ribosomal peptide synthetase"/>
    <property type="match status" value="1"/>
</dbReference>
<reference evidence="6" key="1">
    <citation type="journal article" date="2014" name="Int. J. Syst. Evol. Microbiol.">
        <title>Complete genome sequence of Corynebacterium casei LMG S-19264T (=DSM 44701T), isolated from a smear-ripened cheese.</title>
        <authorList>
            <consortium name="US DOE Joint Genome Institute (JGI-PGF)"/>
            <person name="Walter F."/>
            <person name="Albersmeier A."/>
            <person name="Kalinowski J."/>
            <person name="Ruckert C."/>
        </authorList>
    </citation>
    <scope>NUCLEOTIDE SEQUENCE</scope>
    <source>
        <strain evidence="6">JCM 4956</strain>
    </source>
</reference>
<dbReference type="Gene3D" id="3.30.559.10">
    <property type="entry name" value="Chloramphenicol acetyltransferase-like domain"/>
    <property type="match status" value="1"/>
</dbReference>
<dbReference type="Proteomes" id="UP000645555">
    <property type="component" value="Unassembled WGS sequence"/>
</dbReference>
<dbReference type="SUPFAM" id="SSF53335">
    <property type="entry name" value="S-adenosyl-L-methionine-dependent methyltransferases"/>
    <property type="match status" value="1"/>
</dbReference>
<comment type="caution">
    <text evidence="6">The sequence shown here is derived from an EMBL/GenBank/DDBJ whole genome shotgun (WGS) entry which is preliminary data.</text>
</comment>
<gene>
    <name evidence="6" type="ORF">GCM10010515_08780</name>
</gene>
<evidence type="ECO:0000313" key="7">
    <source>
        <dbReference type="Proteomes" id="UP000645555"/>
    </source>
</evidence>
<evidence type="ECO:0000256" key="4">
    <source>
        <dbReference type="SAM" id="MobiDB-lite"/>
    </source>
</evidence>
<keyword evidence="3" id="KW-0597">Phosphoprotein</keyword>
<accession>A0A918K3T5</accession>
<dbReference type="Gene3D" id="3.40.50.1820">
    <property type="entry name" value="alpha/beta hydrolase"/>
    <property type="match status" value="1"/>
</dbReference>
<dbReference type="InterPro" id="IPR036736">
    <property type="entry name" value="ACP-like_sf"/>
</dbReference>
<dbReference type="GO" id="GO:0043041">
    <property type="term" value="P:amino acid activation for nonribosomal peptide biosynthetic process"/>
    <property type="evidence" value="ECO:0007669"/>
    <property type="project" value="TreeGrafter"/>
</dbReference>
<dbReference type="InterPro" id="IPR023213">
    <property type="entry name" value="CAT-like_dom_sf"/>
</dbReference>
<dbReference type="CDD" id="cd19531">
    <property type="entry name" value="LCL_NRPS-like"/>
    <property type="match status" value="1"/>
</dbReference>
<feature type="region of interest" description="Disordered" evidence="4">
    <location>
        <begin position="1338"/>
        <end position="1373"/>
    </location>
</feature>
<organism evidence="6 7">
    <name type="scientific">Streptomyces fructofermentans</name>
    <dbReference type="NCBI Taxonomy" id="152141"/>
    <lineage>
        <taxon>Bacteria</taxon>
        <taxon>Bacillati</taxon>
        <taxon>Actinomycetota</taxon>
        <taxon>Actinomycetes</taxon>
        <taxon>Kitasatosporales</taxon>
        <taxon>Streptomycetaceae</taxon>
        <taxon>Streptomyces</taxon>
    </lineage>
</organism>
<dbReference type="Pfam" id="PF00550">
    <property type="entry name" value="PP-binding"/>
    <property type="match status" value="1"/>
</dbReference>
<protein>
    <submittedName>
        <fullName evidence="6">Peptide synthetase</fullName>
    </submittedName>
</protein>
<proteinExistence type="predicted"/>
<reference evidence="6" key="2">
    <citation type="submission" date="2020-09" db="EMBL/GenBank/DDBJ databases">
        <authorList>
            <person name="Sun Q."/>
            <person name="Ohkuma M."/>
        </authorList>
    </citation>
    <scope>NUCLEOTIDE SEQUENCE</scope>
    <source>
        <strain evidence="6">JCM 4956</strain>
    </source>
</reference>
<dbReference type="SUPFAM" id="SSF47336">
    <property type="entry name" value="ACP-like"/>
    <property type="match status" value="1"/>
</dbReference>
<dbReference type="InterPro" id="IPR001242">
    <property type="entry name" value="Condensation_dom"/>
</dbReference>
<dbReference type="Pfam" id="PF00501">
    <property type="entry name" value="AMP-binding"/>
    <property type="match status" value="1"/>
</dbReference>
<dbReference type="SUPFAM" id="SSF56801">
    <property type="entry name" value="Acetyl-CoA synthetase-like"/>
    <property type="match status" value="1"/>
</dbReference>
<dbReference type="GO" id="GO:0031177">
    <property type="term" value="F:phosphopantetheine binding"/>
    <property type="evidence" value="ECO:0007669"/>
    <property type="project" value="InterPro"/>
</dbReference>
<evidence type="ECO:0000313" key="6">
    <source>
        <dbReference type="EMBL" id="GGX44135.1"/>
    </source>
</evidence>
<dbReference type="InterPro" id="IPR042099">
    <property type="entry name" value="ANL_N_sf"/>
</dbReference>
<dbReference type="PANTHER" id="PTHR45527">
    <property type="entry name" value="NONRIBOSOMAL PEPTIDE SYNTHETASE"/>
    <property type="match status" value="1"/>
</dbReference>
<feature type="region of interest" description="Disordered" evidence="4">
    <location>
        <begin position="1"/>
        <end position="21"/>
    </location>
</feature>
<evidence type="ECO:0000256" key="1">
    <source>
        <dbReference type="ARBA" id="ARBA00001957"/>
    </source>
</evidence>
<dbReference type="Pfam" id="PF08242">
    <property type="entry name" value="Methyltransf_12"/>
    <property type="match status" value="1"/>
</dbReference>
<dbReference type="PANTHER" id="PTHR45527:SF1">
    <property type="entry name" value="FATTY ACID SYNTHASE"/>
    <property type="match status" value="1"/>
</dbReference>
<dbReference type="SMART" id="SM00823">
    <property type="entry name" value="PKS_PP"/>
    <property type="match status" value="1"/>
</dbReference>
<dbReference type="InterPro" id="IPR009081">
    <property type="entry name" value="PP-bd_ACP"/>
</dbReference>
<feature type="region of interest" description="Disordered" evidence="4">
    <location>
        <begin position="1518"/>
        <end position="1551"/>
    </location>
</feature>
<dbReference type="InterPro" id="IPR029063">
    <property type="entry name" value="SAM-dependent_MTases_sf"/>
</dbReference>
<dbReference type="GO" id="GO:0005829">
    <property type="term" value="C:cytosol"/>
    <property type="evidence" value="ECO:0007669"/>
    <property type="project" value="TreeGrafter"/>
</dbReference>
<comment type="cofactor">
    <cofactor evidence="1">
        <name>pantetheine 4'-phosphate</name>
        <dbReference type="ChEBI" id="CHEBI:47942"/>
    </cofactor>
</comment>
<feature type="domain" description="Carrier" evidence="5">
    <location>
        <begin position="1440"/>
        <end position="1515"/>
    </location>
</feature>
<keyword evidence="2" id="KW-0596">Phosphopantetheine</keyword>
<dbReference type="Gene3D" id="3.30.300.30">
    <property type="match status" value="1"/>
</dbReference>
<dbReference type="InterPro" id="IPR013217">
    <property type="entry name" value="Methyltransf_12"/>
</dbReference>
<feature type="compositionally biased region" description="Polar residues" evidence="4">
    <location>
        <begin position="1"/>
        <end position="10"/>
    </location>
</feature>
<dbReference type="Pfam" id="PF00668">
    <property type="entry name" value="Condensation"/>
    <property type="match status" value="1"/>
</dbReference>
<evidence type="ECO:0000256" key="3">
    <source>
        <dbReference type="ARBA" id="ARBA00022553"/>
    </source>
</evidence>
<dbReference type="CDD" id="cd02440">
    <property type="entry name" value="AdoMet_MTases"/>
    <property type="match status" value="1"/>
</dbReference>